<name>A0A4S8K798_MUSBA</name>
<dbReference type="EMBL" id="PYDT01000002">
    <property type="protein sequence ID" value="THU70803.1"/>
    <property type="molecule type" value="Genomic_DNA"/>
</dbReference>
<protein>
    <recommendedName>
        <fullName evidence="3">Pentatricopeptide repeat-containing protein</fullName>
    </recommendedName>
</protein>
<keyword evidence="2" id="KW-1185">Reference proteome</keyword>
<dbReference type="STRING" id="52838.A0A4S8K798"/>
<proteinExistence type="predicted"/>
<comment type="caution">
    <text evidence="1">The sequence shown here is derived from an EMBL/GenBank/DDBJ whole genome shotgun (WGS) entry which is preliminary data.</text>
</comment>
<dbReference type="AlphaFoldDB" id="A0A4S8K798"/>
<organism evidence="1 2">
    <name type="scientific">Musa balbisiana</name>
    <name type="common">Banana</name>
    <dbReference type="NCBI Taxonomy" id="52838"/>
    <lineage>
        <taxon>Eukaryota</taxon>
        <taxon>Viridiplantae</taxon>
        <taxon>Streptophyta</taxon>
        <taxon>Embryophyta</taxon>
        <taxon>Tracheophyta</taxon>
        <taxon>Spermatophyta</taxon>
        <taxon>Magnoliopsida</taxon>
        <taxon>Liliopsida</taxon>
        <taxon>Zingiberales</taxon>
        <taxon>Musaceae</taxon>
        <taxon>Musa</taxon>
    </lineage>
</organism>
<sequence>MRHTLRDLTRYGQVGEGECIELLGRMGEEGLAWGCLFLFEWMGLQEPSLVTPRACSVLFPVLGRAGKGGQADGSLSELAQGEELHGLCHVWPCIL</sequence>
<evidence type="ECO:0000313" key="1">
    <source>
        <dbReference type="EMBL" id="THU70803.1"/>
    </source>
</evidence>
<dbReference type="Proteomes" id="UP000317650">
    <property type="component" value="Chromosome 8"/>
</dbReference>
<reference evidence="1 2" key="1">
    <citation type="journal article" date="2019" name="Nat. Plants">
        <title>Genome sequencing of Musa balbisiana reveals subgenome evolution and function divergence in polyploid bananas.</title>
        <authorList>
            <person name="Yao X."/>
        </authorList>
    </citation>
    <scope>NUCLEOTIDE SEQUENCE [LARGE SCALE GENOMIC DNA]</scope>
    <source>
        <strain evidence="2">cv. DH-PKW</strain>
        <tissue evidence="1">Leaves</tissue>
    </source>
</reference>
<evidence type="ECO:0000313" key="2">
    <source>
        <dbReference type="Proteomes" id="UP000317650"/>
    </source>
</evidence>
<gene>
    <name evidence="1" type="ORF">C4D60_Mb08t28850</name>
</gene>
<evidence type="ECO:0008006" key="3">
    <source>
        <dbReference type="Google" id="ProtNLM"/>
    </source>
</evidence>
<accession>A0A4S8K798</accession>